<dbReference type="SMART" id="SM00530">
    <property type="entry name" value="HTH_XRE"/>
    <property type="match status" value="1"/>
</dbReference>
<dbReference type="CDD" id="cd00093">
    <property type="entry name" value="HTH_XRE"/>
    <property type="match status" value="1"/>
</dbReference>
<keyword evidence="7" id="KW-1185">Reference proteome</keyword>
<comment type="similarity">
    <text evidence="1">Belongs to the short-chain fatty acyl-CoA assimilation regulator (ScfR) family.</text>
</comment>
<evidence type="ECO:0000313" key="6">
    <source>
        <dbReference type="EMBL" id="GGX70144.1"/>
    </source>
</evidence>
<dbReference type="Pfam" id="PF06114">
    <property type="entry name" value="Peptidase_M78"/>
    <property type="match status" value="1"/>
</dbReference>
<dbReference type="GO" id="GO:0003677">
    <property type="term" value="F:DNA binding"/>
    <property type="evidence" value="ECO:0007669"/>
    <property type="project" value="UniProtKB-KW"/>
</dbReference>
<reference evidence="6 7" key="1">
    <citation type="journal article" date="2014" name="Int. J. Syst. Evol. Microbiol.">
        <title>Complete genome sequence of Corynebacterium casei LMG S-19264T (=DSM 44701T), isolated from a smear-ripened cheese.</title>
        <authorList>
            <consortium name="US DOE Joint Genome Institute (JGI-PGF)"/>
            <person name="Walter F."/>
            <person name="Albersmeier A."/>
            <person name="Kalinowski J."/>
            <person name="Ruckert C."/>
        </authorList>
    </citation>
    <scope>NUCLEOTIDE SEQUENCE [LARGE SCALE GENOMIC DNA]</scope>
    <source>
        <strain evidence="6 7">KCTC 23968</strain>
    </source>
</reference>
<name>A0A918NFZ3_9PROT</name>
<protein>
    <submittedName>
        <fullName evidence="6">Transcriptional regulator</fullName>
    </submittedName>
</protein>
<dbReference type="InterPro" id="IPR010982">
    <property type="entry name" value="Lambda_DNA-bd_dom_sf"/>
</dbReference>
<dbReference type="InterPro" id="IPR010359">
    <property type="entry name" value="IrrE_HExxH"/>
</dbReference>
<dbReference type="PROSITE" id="PS50943">
    <property type="entry name" value="HTH_CROC1"/>
    <property type="match status" value="1"/>
</dbReference>
<keyword evidence="2" id="KW-0805">Transcription regulation</keyword>
<evidence type="ECO:0000313" key="7">
    <source>
        <dbReference type="Proteomes" id="UP000600865"/>
    </source>
</evidence>
<organism evidence="6 7">
    <name type="scientific">Litorimonas cladophorae</name>
    <dbReference type="NCBI Taxonomy" id="1220491"/>
    <lineage>
        <taxon>Bacteria</taxon>
        <taxon>Pseudomonadati</taxon>
        <taxon>Pseudomonadota</taxon>
        <taxon>Alphaproteobacteria</taxon>
        <taxon>Maricaulales</taxon>
        <taxon>Robiginitomaculaceae</taxon>
    </lineage>
</organism>
<dbReference type="SUPFAM" id="SSF47413">
    <property type="entry name" value="lambda repressor-like DNA-binding domains"/>
    <property type="match status" value="1"/>
</dbReference>
<comment type="caution">
    <text evidence="6">The sequence shown here is derived from an EMBL/GenBank/DDBJ whole genome shotgun (WGS) entry which is preliminary data.</text>
</comment>
<dbReference type="GO" id="GO:0003700">
    <property type="term" value="F:DNA-binding transcription factor activity"/>
    <property type="evidence" value="ECO:0007669"/>
    <property type="project" value="TreeGrafter"/>
</dbReference>
<evidence type="ECO:0000256" key="2">
    <source>
        <dbReference type="ARBA" id="ARBA00023015"/>
    </source>
</evidence>
<dbReference type="InterPro" id="IPR018653">
    <property type="entry name" value="ScfR_C"/>
</dbReference>
<dbReference type="PIRSF" id="PIRSF019251">
    <property type="entry name" value="Rv0465c"/>
    <property type="match status" value="1"/>
</dbReference>
<evidence type="ECO:0000256" key="4">
    <source>
        <dbReference type="ARBA" id="ARBA00023163"/>
    </source>
</evidence>
<dbReference type="InterPro" id="IPR050807">
    <property type="entry name" value="TransReg_Diox_bact_type"/>
</dbReference>
<dbReference type="PANTHER" id="PTHR46797">
    <property type="entry name" value="HTH-TYPE TRANSCRIPTIONAL REGULATOR"/>
    <property type="match status" value="1"/>
</dbReference>
<keyword evidence="3" id="KW-0238">DNA-binding</keyword>
<dbReference type="EMBL" id="BMYV01000002">
    <property type="protein sequence ID" value="GGX70144.1"/>
    <property type="molecule type" value="Genomic_DNA"/>
</dbReference>
<evidence type="ECO:0000256" key="3">
    <source>
        <dbReference type="ARBA" id="ARBA00023125"/>
    </source>
</evidence>
<keyword evidence="4" id="KW-0804">Transcription</keyword>
<sequence>MADKLLIGPKLRRFRTSLGLTQARMAEDLGISASYLNLIERNQRAMSAKVLLRMAGVYDFDISAFSDAGDAQLVASTYEALRAPRFKDMPVSKNEVEDLVGISPNMARAFQSLLTERGGAETPTDSPTMRAIDVVRDFIQTHSNYFPEIDATAEALSDELGLHRTGPRVALTERLKTRHETAVRIVPSDVMPDMLRWFDRHNQRINLSELLSQSGRRFQLAFQIAMLEQRDMIDAHLDRAKIEGREARGLARTSLANYFAAALLMPYARFLREAEKTRYDVELLSHRFGASFEQTAHRLTTLNKPDARGIPFFFLRIDVAGNVSKRFSAGKFAFANQGGACPIWNIHETFSDPGRLHTQMVRLPASGTENGATYFSIAKAVSRAGNMYGGRAQRLAIALGCDVSYAPRLCYSRDFNLDDPQPADIGINCYLCEREHCRQRAHPPLSKALMFDERARGMSLYRWVPD</sequence>
<dbReference type="InterPro" id="IPR026281">
    <property type="entry name" value="HTH_RamB"/>
</dbReference>
<dbReference type="GO" id="GO:0005829">
    <property type="term" value="C:cytosol"/>
    <property type="evidence" value="ECO:0007669"/>
    <property type="project" value="TreeGrafter"/>
</dbReference>
<accession>A0A918NFZ3</accession>
<feature type="domain" description="HTH cro/C1-type" evidence="5">
    <location>
        <begin position="11"/>
        <end position="65"/>
    </location>
</feature>
<evidence type="ECO:0000256" key="1">
    <source>
        <dbReference type="ARBA" id="ARBA00007227"/>
    </source>
</evidence>
<gene>
    <name evidence="6" type="ORF">GCM10011309_20260</name>
</gene>
<evidence type="ECO:0000259" key="5">
    <source>
        <dbReference type="PROSITE" id="PS50943"/>
    </source>
</evidence>
<dbReference type="Gene3D" id="1.10.260.40">
    <property type="entry name" value="lambda repressor-like DNA-binding domains"/>
    <property type="match status" value="1"/>
</dbReference>
<dbReference type="PANTHER" id="PTHR46797:SF23">
    <property type="entry name" value="HTH-TYPE TRANSCRIPTIONAL REGULATOR SUTR"/>
    <property type="match status" value="1"/>
</dbReference>
<dbReference type="Pfam" id="PF09856">
    <property type="entry name" value="ScfRs"/>
    <property type="match status" value="1"/>
</dbReference>
<dbReference type="InterPro" id="IPR001387">
    <property type="entry name" value="Cro/C1-type_HTH"/>
</dbReference>
<dbReference type="Pfam" id="PF01381">
    <property type="entry name" value="HTH_3"/>
    <property type="match status" value="1"/>
</dbReference>
<dbReference type="Proteomes" id="UP000600865">
    <property type="component" value="Unassembled WGS sequence"/>
</dbReference>
<proteinExistence type="inferred from homology"/>
<dbReference type="RefSeq" id="WP_189585198.1">
    <property type="nucleotide sequence ID" value="NZ_BMYV01000002.1"/>
</dbReference>
<dbReference type="AlphaFoldDB" id="A0A918NFZ3"/>